<dbReference type="SMART" id="SM00271">
    <property type="entry name" value="DnaJ"/>
    <property type="match status" value="1"/>
</dbReference>
<dbReference type="Pfam" id="PF05099">
    <property type="entry name" value="TerB"/>
    <property type="match status" value="1"/>
</dbReference>
<keyword evidence="1 7" id="KW-1003">Cell membrane</keyword>
<reference evidence="10 11" key="1">
    <citation type="submission" date="2013-09" db="EMBL/GenBank/DDBJ databases">
        <title>Whole genome shotgun sequence of Vibrio ezurae NBRC 102218.</title>
        <authorList>
            <person name="Yoshida I."/>
            <person name="Hosoyama A."/>
            <person name="Numata M."/>
            <person name="Hashimoto M."/>
            <person name="Hosoyama Y."/>
            <person name="Tsuchikane K."/>
            <person name="Noguchi M."/>
            <person name="Hirakata S."/>
            <person name="Ichikawa N."/>
            <person name="Ohji S."/>
            <person name="Yamazoe A."/>
            <person name="Fujita N."/>
        </authorList>
    </citation>
    <scope>NUCLEOTIDE SEQUENCE [LARGE SCALE GENOMIC DNA]</scope>
    <source>
        <strain evidence="10 11">NBRC 102218</strain>
    </source>
</reference>
<evidence type="ECO:0000313" key="10">
    <source>
        <dbReference type="EMBL" id="GAD78740.1"/>
    </source>
</evidence>
<keyword evidence="2 7" id="KW-0997">Cell inner membrane</keyword>
<dbReference type="SUPFAM" id="SSF46565">
    <property type="entry name" value="Chaperone J-domain"/>
    <property type="match status" value="1"/>
</dbReference>
<evidence type="ECO:0000256" key="8">
    <source>
        <dbReference type="SAM" id="Phobius"/>
    </source>
</evidence>
<dbReference type="CDD" id="cd06257">
    <property type="entry name" value="DnaJ"/>
    <property type="match status" value="1"/>
</dbReference>
<dbReference type="Gene3D" id="1.10.3680.10">
    <property type="entry name" value="TerB-like"/>
    <property type="match status" value="1"/>
</dbReference>
<name>U3AYD9_9VIBR</name>
<accession>U3AYD9</accession>
<comment type="function">
    <text evidence="7">Regulatory DnaK co-chaperone. Direct interaction between DnaK and DjlA is needed for the induction of the wcaABCDE operon, involved in the synthesis of a colanic acid polysaccharide capsule, possibly through activation of the RcsB/RcsC phosphotransfer signaling pathway. The colanic acid capsule may help the bacterium survive conditions outside the host.</text>
</comment>
<dbReference type="SUPFAM" id="SSF158682">
    <property type="entry name" value="TerB-like"/>
    <property type="match status" value="1"/>
</dbReference>
<evidence type="ECO:0000256" key="7">
    <source>
        <dbReference type="HAMAP-Rule" id="MF_01153"/>
    </source>
</evidence>
<dbReference type="CDD" id="cd07316">
    <property type="entry name" value="terB_like_DjlA"/>
    <property type="match status" value="1"/>
</dbReference>
<dbReference type="eggNOG" id="COG1076">
    <property type="taxonomic scope" value="Bacteria"/>
</dbReference>
<keyword evidence="3 7" id="KW-0812">Transmembrane</keyword>
<comment type="domain">
    <text evidence="7">The transmembrane domain is a dimerization domain.</text>
</comment>
<sequence length="281" mass="31492">MHFFGKILGVFFGFWFGGPFGALLGLYIGHRFDRAKAISQARQSGFGGFQRGANPAQQAEFFQAAFSVMGHVAKAKGQVTEQEIQLASIMMQRMNLDENQRRTAQEAFRQGKSASFPLRDVLNRVREISRGRHDLTQFFLELQISAAFADGSLHPKERDVLHIVAEVLGFSAAQLERRLKMQEAAYRFQQSGGFGGQHSGGGYQQQATTQDQLAAAYEILGVEASAEAKEIKRAYRKLMNEHHPDKLSAKGLPPEMLEVAKEKAQEIQHAYDVVKKERNFK</sequence>
<gene>
    <name evidence="7 10" type="primary">djlA</name>
    <name evidence="10" type="ORF">VEZ01S_05_01290</name>
</gene>
<keyword evidence="4 7" id="KW-1133">Transmembrane helix</keyword>
<feature type="transmembrane region" description="Helical" evidence="8">
    <location>
        <begin position="6"/>
        <end position="28"/>
    </location>
</feature>
<dbReference type="Gene3D" id="1.10.287.110">
    <property type="entry name" value="DnaJ domain"/>
    <property type="match status" value="1"/>
</dbReference>
<evidence type="ECO:0000256" key="4">
    <source>
        <dbReference type="ARBA" id="ARBA00022989"/>
    </source>
</evidence>
<dbReference type="PRINTS" id="PR00625">
    <property type="entry name" value="JDOMAIN"/>
</dbReference>
<evidence type="ECO:0000256" key="5">
    <source>
        <dbReference type="ARBA" id="ARBA00023136"/>
    </source>
</evidence>
<evidence type="ECO:0000256" key="3">
    <source>
        <dbReference type="ARBA" id="ARBA00022692"/>
    </source>
</evidence>
<evidence type="ECO:0000259" key="9">
    <source>
        <dbReference type="PROSITE" id="PS50076"/>
    </source>
</evidence>
<dbReference type="GO" id="GO:0051087">
    <property type="term" value="F:protein-folding chaperone binding"/>
    <property type="evidence" value="ECO:0007669"/>
    <property type="project" value="InterPro"/>
</dbReference>
<evidence type="ECO:0000313" key="11">
    <source>
        <dbReference type="Proteomes" id="UP000016562"/>
    </source>
</evidence>
<feature type="topological domain" description="Periplasmic" evidence="7">
    <location>
        <begin position="1"/>
        <end position="6"/>
    </location>
</feature>
<dbReference type="NCBIfam" id="NF006948">
    <property type="entry name" value="PRK09430.1"/>
    <property type="match status" value="1"/>
</dbReference>
<dbReference type="FunFam" id="1.10.287.110:FF:000011">
    <property type="entry name" value="Co-chaperone protein DjlA"/>
    <property type="match status" value="1"/>
</dbReference>
<organism evidence="10 11">
    <name type="scientific">Vibrio ezurae NBRC 102218</name>
    <dbReference type="NCBI Taxonomy" id="1219080"/>
    <lineage>
        <taxon>Bacteria</taxon>
        <taxon>Pseudomonadati</taxon>
        <taxon>Pseudomonadota</taxon>
        <taxon>Gammaproteobacteria</taxon>
        <taxon>Vibrionales</taxon>
        <taxon>Vibrionaceae</taxon>
        <taxon>Vibrio</taxon>
    </lineage>
</organism>
<dbReference type="Pfam" id="PF00226">
    <property type="entry name" value="DnaJ"/>
    <property type="match status" value="1"/>
</dbReference>
<feature type="topological domain" description="Cytoplasmic" evidence="7">
    <location>
        <begin position="31"/>
        <end position="281"/>
    </location>
</feature>
<dbReference type="EMBL" id="BATM01000005">
    <property type="protein sequence ID" value="GAD78740.1"/>
    <property type="molecule type" value="Genomic_DNA"/>
</dbReference>
<evidence type="ECO:0000256" key="6">
    <source>
        <dbReference type="ARBA" id="ARBA00023186"/>
    </source>
</evidence>
<keyword evidence="5 7" id="KW-0472">Membrane</keyword>
<comment type="subcellular location">
    <subcellularLocation>
        <location evidence="7">Cell inner membrane</location>
        <topology evidence="7">Single-pass type III membrane protein</topology>
    </subcellularLocation>
</comment>
<dbReference type="InterPro" id="IPR023749">
    <property type="entry name" value="DjlA"/>
</dbReference>
<feature type="domain" description="J" evidence="9">
    <location>
        <begin position="215"/>
        <end position="281"/>
    </location>
</feature>
<keyword evidence="11" id="KW-1185">Reference proteome</keyword>
<dbReference type="HAMAP" id="MF_01153">
    <property type="entry name" value="DjlA"/>
    <property type="match status" value="1"/>
</dbReference>
<dbReference type="RefSeq" id="WP_021712463.1">
    <property type="nucleotide sequence ID" value="NZ_BATM01000005.1"/>
</dbReference>
<dbReference type="PROSITE" id="PS50076">
    <property type="entry name" value="DNAJ_2"/>
    <property type="match status" value="1"/>
</dbReference>
<dbReference type="Proteomes" id="UP000016562">
    <property type="component" value="Unassembled WGS sequence"/>
</dbReference>
<dbReference type="InterPro" id="IPR050817">
    <property type="entry name" value="DjlA_DnaK_co-chaperone"/>
</dbReference>
<comment type="subunit">
    <text evidence="7">Homodimer.</text>
</comment>
<dbReference type="GO" id="GO:0005886">
    <property type="term" value="C:plasma membrane"/>
    <property type="evidence" value="ECO:0007669"/>
    <property type="project" value="UniProtKB-SubCell"/>
</dbReference>
<dbReference type="InterPro" id="IPR001623">
    <property type="entry name" value="DnaJ_domain"/>
</dbReference>
<dbReference type="InterPro" id="IPR036869">
    <property type="entry name" value="J_dom_sf"/>
</dbReference>
<evidence type="ECO:0000256" key="1">
    <source>
        <dbReference type="ARBA" id="ARBA00022475"/>
    </source>
</evidence>
<dbReference type="OrthoDB" id="9782583at2"/>
<proteinExistence type="inferred from homology"/>
<dbReference type="AlphaFoldDB" id="U3AYD9"/>
<protein>
    <recommendedName>
        <fullName evidence="7">Co-chaperone protein DjlA</fullName>
    </recommendedName>
</protein>
<dbReference type="InterPro" id="IPR007791">
    <property type="entry name" value="DjlA_N"/>
</dbReference>
<keyword evidence="6 7" id="KW-0143">Chaperone</keyword>
<dbReference type="STRING" id="1219080.VEZ01S_05_01290"/>
<dbReference type="InterPro" id="IPR029024">
    <property type="entry name" value="TerB-like"/>
</dbReference>
<comment type="caution">
    <text evidence="10">The sequence shown here is derived from an EMBL/GenBank/DDBJ whole genome shotgun (WGS) entry which is preliminary data.</text>
</comment>
<dbReference type="PANTHER" id="PTHR24074">
    <property type="entry name" value="CO-CHAPERONE PROTEIN DJLA"/>
    <property type="match status" value="1"/>
</dbReference>
<evidence type="ECO:0000256" key="2">
    <source>
        <dbReference type="ARBA" id="ARBA00022519"/>
    </source>
</evidence>